<evidence type="ECO:0000256" key="1">
    <source>
        <dbReference type="ARBA" id="ARBA00004651"/>
    </source>
</evidence>
<keyword evidence="5" id="KW-0297">G-protein coupled receptor</keyword>
<evidence type="ECO:0000313" key="11">
    <source>
        <dbReference type="EMBL" id="KAK0041767.1"/>
    </source>
</evidence>
<dbReference type="Pfam" id="PF00001">
    <property type="entry name" value="7tm_1"/>
    <property type="match status" value="1"/>
</dbReference>
<dbReference type="PRINTS" id="PR00237">
    <property type="entry name" value="GPCRRHODOPSN"/>
</dbReference>
<protein>
    <submittedName>
        <fullName evidence="11">5-hydroxytryptamine receptor 4</fullName>
    </submittedName>
</protein>
<dbReference type="PROSITE" id="PS50262">
    <property type="entry name" value="G_PROTEIN_RECEP_F1_2"/>
    <property type="match status" value="1"/>
</dbReference>
<feature type="transmembrane region" description="Helical" evidence="9">
    <location>
        <begin position="22"/>
        <end position="52"/>
    </location>
</feature>
<keyword evidence="7 11" id="KW-0675">Receptor</keyword>
<comment type="caution">
    <text evidence="11">The sequence shown here is derived from an EMBL/GenBank/DDBJ whole genome shotgun (WGS) entry which is preliminary data.</text>
</comment>
<dbReference type="SUPFAM" id="SSF81321">
    <property type="entry name" value="Family A G protein-coupled receptor-like"/>
    <property type="match status" value="1"/>
</dbReference>
<keyword evidence="6 9" id="KW-0472">Membrane</keyword>
<dbReference type="PANTHER" id="PTHR24247:SF222">
    <property type="entry name" value="5-HYDROXYTRYPTAMINE (SEROTONIN) RECEPTOR 2B, ISOFORM E"/>
    <property type="match status" value="1"/>
</dbReference>
<keyword evidence="2" id="KW-1003">Cell membrane</keyword>
<evidence type="ECO:0000256" key="8">
    <source>
        <dbReference type="ARBA" id="ARBA00023224"/>
    </source>
</evidence>
<dbReference type="EMBL" id="JASAOG010000262">
    <property type="protein sequence ID" value="KAK0041767.1"/>
    <property type="molecule type" value="Genomic_DNA"/>
</dbReference>
<dbReference type="GO" id="GO:0007187">
    <property type="term" value="P:G protein-coupled receptor signaling pathway, coupled to cyclic nucleotide second messenger"/>
    <property type="evidence" value="ECO:0007669"/>
    <property type="project" value="TreeGrafter"/>
</dbReference>
<keyword evidence="12" id="KW-1185">Reference proteome</keyword>
<comment type="subcellular location">
    <subcellularLocation>
        <location evidence="1">Cell membrane</location>
        <topology evidence="1">Multi-pass membrane protein</topology>
    </subcellularLocation>
</comment>
<accession>A0AAD8ATU1</accession>
<evidence type="ECO:0000313" key="12">
    <source>
        <dbReference type="Proteomes" id="UP001233172"/>
    </source>
</evidence>
<feature type="domain" description="G-protein coupled receptors family 1 profile" evidence="10">
    <location>
        <begin position="40"/>
        <end position="341"/>
    </location>
</feature>
<feature type="transmembrane region" description="Helical" evidence="9">
    <location>
        <begin position="73"/>
        <end position="93"/>
    </location>
</feature>
<evidence type="ECO:0000256" key="3">
    <source>
        <dbReference type="ARBA" id="ARBA00022692"/>
    </source>
</evidence>
<sequence length="357" mass="40751">MDSFNKSDERFSDTKSFASNHILVTIAVVLDVIALVTFLTNGVVFVAIVPTVRKLHVAHSVRNHSNNSYITKMLILSMTISGVLVGGFLMPLASMSIISNGILGYSLFNVRVYADYLLCMITSFHITFMAIDTYLVVCKPLVYRRLSPRISYMAIALGWMIPTLIIVLFCFLASDNWYVSRLTLTECLQFSSMHILDISCATLYFGLLILVWNFYAFVFQKVLGFRQRKALRLFQVNKDECKIRTSSPKFQLFTLSADGGTSTFNRANIYQAVTQLKIKSRSTFKGYYFIGIILVCFSVFWIPSWILLLLHSSCSKEIPEWTFIAFDWLWYLSSTVNPMIYCSHKSIRLAVKQVLNI</sequence>
<feature type="transmembrane region" description="Helical" evidence="9">
    <location>
        <begin position="287"/>
        <end position="309"/>
    </location>
</feature>
<dbReference type="GO" id="GO:0004993">
    <property type="term" value="F:G protein-coupled serotonin receptor activity"/>
    <property type="evidence" value="ECO:0007669"/>
    <property type="project" value="TreeGrafter"/>
</dbReference>
<evidence type="ECO:0000256" key="6">
    <source>
        <dbReference type="ARBA" id="ARBA00023136"/>
    </source>
</evidence>
<evidence type="ECO:0000256" key="2">
    <source>
        <dbReference type="ARBA" id="ARBA00022475"/>
    </source>
</evidence>
<dbReference type="GO" id="GO:0005886">
    <property type="term" value="C:plasma membrane"/>
    <property type="evidence" value="ECO:0007669"/>
    <property type="project" value="UniProtKB-SubCell"/>
</dbReference>
<keyword evidence="8" id="KW-0807">Transducer</keyword>
<feature type="transmembrane region" description="Helical" evidence="9">
    <location>
        <begin position="113"/>
        <end position="138"/>
    </location>
</feature>
<feature type="transmembrane region" description="Helical" evidence="9">
    <location>
        <begin position="321"/>
        <end position="342"/>
    </location>
</feature>
<proteinExistence type="predicted"/>
<keyword evidence="3 9" id="KW-0812">Transmembrane</keyword>
<evidence type="ECO:0000259" key="10">
    <source>
        <dbReference type="PROSITE" id="PS50262"/>
    </source>
</evidence>
<reference evidence="11" key="2">
    <citation type="submission" date="2023-04" db="EMBL/GenBank/DDBJ databases">
        <authorList>
            <person name="Bu L."/>
            <person name="Lu L."/>
            <person name="Laidemitt M.R."/>
            <person name="Zhang S.M."/>
            <person name="Mutuku M."/>
            <person name="Mkoji G."/>
            <person name="Steinauer M."/>
            <person name="Loker E.S."/>
        </authorList>
    </citation>
    <scope>NUCLEOTIDE SEQUENCE</scope>
    <source>
        <strain evidence="11">KasaAsao</strain>
        <tissue evidence="11">Whole Snail</tissue>
    </source>
</reference>
<dbReference type="Gene3D" id="1.20.1070.10">
    <property type="entry name" value="Rhodopsin 7-helix transmembrane proteins"/>
    <property type="match status" value="1"/>
</dbReference>
<organism evidence="11 12">
    <name type="scientific">Biomphalaria pfeifferi</name>
    <name type="common">Bloodfluke planorb</name>
    <name type="synonym">Freshwater snail</name>
    <dbReference type="NCBI Taxonomy" id="112525"/>
    <lineage>
        <taxon>Eukaryota</taxon>
        <taxon>Metazoa</taxon>
        <taxon>Spiralia</taxon>
        <taxon>Lophotrochozoa</taxon>
        <taxon>Mollusca</taxon>
        <taxon>Gastropoda</taxon>
        <taxon>Heterobranchia</taxon>
        <taxon>Euthyneura</taxon>
        <taxon>Panpulmonata</taxon>
        <taxon>Hygrophila</taxon>
        <taxon>Lymnaeoidea</taxon>
        <taxon>Planorbidae</taxon>
        <taxon>Biomphalaria</taxon>
    </lineage>
</organism>
<dbReference type="Proteomes" id="UP001233172">
    <property type="component" value="Unassembled WGS sequence"/>
</dbReference>
<name>A0AAD8ATU1_BIOPF</name>
<evidence type="ECO:0000256" key="9">
    <source>
        <dbReference type="SAM" id="Phobius"/>
    </source>
</evidence>
<dbReference type="GO" id="GO:0030594">
    <property type="term" value="F:neurotransmitter receptor activity"/>
    <property type="evidence" value="ECO:0007669"/>
    <property type="project" value="TreeGrafter"/>
</dbReference>
<dbReference type="AlphaFoldDB" id="A0AAD8ATU1"/>
<evidence type="ECO:0000256" key="5">
    <source>
        <dbReference type="ARBA" id="ARBA00023040"/>
    </source>
</evidence>
<feature type="transmembrane region" description="Helical" evidence="9">
    <location>
        <begin position="194"/>
        <end position="219"/>
    </location>
</feature>
<gene>
    <name evidence="11" type="ORF">Bpfe_028809</name>
</gene>
<dbReference type="InterPro" id="IPR000276">
    <property type="entry name" value="GPCR_Rhodpsn"/>
</dbReference>
<keyword evidence="4 9" id="KW-1133">Transmembrane helix</keyword>
<dbReference type="GO" id="GO:0007210">
    <property type="term" value="P:serotonin receptor signaling pathway"/>
    <property type="evidence" value="ECO:0007669"/>
    <property type="project" value="TreeGrafter"/>
</dbReference>
<reference evidence="11" key="1">
    <citation type="journal article" date="2023" name="PLoS Negl. Trop. Dis.">
        <title>A genome sequence for Biomphalaria pfeifferi, the major vector snail for the human-infecting parasite Schistosoma mansoni.</title>
        <authorList>
            <person name="Bu L."/>
            <person name="Lu L."/>
            <person name="Laidemitt M.R."/>
            <person name="Zhang S.M."/>
            <person name="Mutuku M."/>
            <person name="Mkoji G."/>
            <person name="Steinauer M."/>
            <person name="Loker E.S."/>
        </authorList>
    </citation>
    <scope>NUCLEOTIDE SEQUENCE</scope>
    <source>
        <strain evidence="11">KasaAsao</strain>
    </source>
</reference>
<evidence type="ECO:0000256" key="7">
    <source>
        <dbReference type="ARBA" id="ARBA00023170"/>
    </source>
</evidence>
<dbReference type="GO" id="GO:0030425">
    <property type="term" value="C:dendrite"/>
    <property type="evidence" value="ECO:0007669"/>
    <property type="project" value="TreeGrafter"/>
</dbReference>
<feature type="transmembrane region" description="Helical" evidence="9">
    <location>
        <begin position="150"/>
        <end position="174"/>
    </location>
</feature>
<dbReference type="GO" id="GO:0045202">
    <property type="term" value="C:synapse"/>
    <property type="evidence" value="ECO:0007669"/>
    <property type="project" value="GOC"/>
</dbReference>
<dbReference type="GO" id="GO:0007268">
    <property type="term" value="P:chemical synaptic transmission"/>
    <property type="evidence" value="ECO:0007669"/>
    <property type="project" value="TreeGrafter"/>
</dbReference>
<dbReference type="PANTHER" id="PTHR24247">
    <property type="entry name" value="5-HYDROXYTRYPTAMINE RECEPTOR"/>
    <property type="match status" value="1"/>
</dbReference>
<dbReference type="InterPro" id="IPR017452">
    <property type="entry name" value="GPCR_Rhodpsn_7TM"/>
</dbReference>
<evidence type="ECO:0000256" key="4">
    <source>
        <dbReference type="ARBA" id="ARBA00022989"/>
    </source>
</evidence>